<reference evidence="5" key="1">
    <citation type="journal article" date="2011" name="MBio">
        <title>Novel metabolic attributes of the genus Cyanothece, comprising a group of unicellular nitrogen-fixing Cyanobacteria.</title>
        <authorList>
            <person name="Bandyopadhyay A."/>
            <person name="Elvitigala T."/>
            <person name="Welsh E."/>
            <person name="Stockel J."/>
            <person name="Liberton M."/>
            <person name="Min H."/>
            <person name="Sherman L.A."/>
            <person name="Pakrasi H.B."/>
        </authorList>
    </citation>
    <scope>NUCLEOTIDE SEQUENCE [LARGE SCALE GENOMIC DNA]</scope>
    <source>
        <strain evidence="5">PCC 8801</strain>
    </source>
</reference>
<dbReference type="PANTHER" id="PTHR43081">
    <property type="entry name" value="ADENYLATE CYCLASE, TERMINAL-DIFFERENTIATION SPECIFIC-RELATED"/>
    <property type="match status" value="1"/>
</dbReference>
<dbReference type="Pfam" id="PF00211">
    <property type="entry name" value="Guanylate_cyc"/>
    <property type="match status" value="1"/>
</dbReference>
<dbReference type="GO" id="GO:0035556">
    <property type="term" value="P:intracellular signal transduction"/>
    <property type="evidence" value="ECO:0007669"/>
    <property type="project" value="InterPro"/>
</dbReference>
<sequence>MSDEELSCPCDLGSSPFDSSSLGETLQIIVSQLGELLRVDCCILRVFAQESWLNDSIIYEKSLTQELMSVPRQILEQTLWKTDKIEAIAAIATFTPLQTDDTLQGQQRREAYQQANIGASLLIPLKQQDKLIGVLGLHHCGLSHLWGKEEIQLAVMVTQQIILAISQAQAYEQVKALAQRESLINTITGAIRSSLDPQAIFQAITHQLGQALGVDGCALSLWTRGDQFVECVGLYDRQQSNIFPLPQSIVPIEHNPVLQKLLETLEPVVFENMDNYPQMTQFDLPLRQSAQGLLIVPLIVDGEIIGSISLRQTDCPRYWLSSEIQLAQAVASHAAIAVQQARLYDKTRRQAAKLLQSEHRVKQLNQYLTESVLKRFLPASIVNRVAAGELILDLRPEPRLVTILFTDLVGFTPLASQLGTQGIATLLNEYLEGMTSAVFDYGGTVDKFMGDGVMALFGAPEDLEPAEQVYRAIAAARGMHHQLDSLNQRWQAQGLIEEPIRFRCGIHQGNAVVGMFGGGQRSDYTAIGPAVNIADRLQEVAQADTILVSETVAQFLNPSEIQPVQSLKLKGIEESILMFSVTVR</sequence>
<name>B7K3I7_RIPO1</name>
<dbReference type="InterPro" id="IPR016132">
    <property type="entry name" value="Phyto_chromo_attachment"/>
</dbReference>
<dbReference type="PROSITE" id="PS50046">
    <property type="entry name" value="PHYTOCHROME_2"/>
    <property type="match status" value="1"/>
</dbReference>
<evidence type="ECO:0000256" key="1">
    <source>
        <dbReference type="ARBA" id="ARBA00005381"/>
    </source>
</evidence>
<dbReference type="RefSeq" id="WP_012594603.1">
    <property type="nucleotide sequence ID" value="NC_011726.1"/>
</dbReference>
<dbReference type="InterPro" id="IPR003018">
    <property type="entry name" value="GAF"/>
</dbReference>
<evidence type="ECO:0000313" key="5">
    <source>
        <dbReference type="Proteomes" id="UP000008204"/>
    </source>
</evidence>
<keyword evidence="5" id="KW-1185">Reference proteome</keyword>
<dbReference type="Pfam" id="PF01590">
    <property type="entry name" value="GAF"/>
    <property type="match status" value="2"/>
</dbReference>
<dbReference type="PROSITE" id="PS50125">
    <property type="entry name" value="GUANYLATE_CYCLASE_2"/>
    <property type="match status" value="1"/>
</dbReference>
<dbReference type="Gene3D" id="3.30.450.40">
    <property type="match status" value="2"/>
</dbReference>
<dbReference type="SUPFAM" id="SSF55073">
    <property type="entry name" value="Nucleotide cyclase"/>
    <property type="match status" value="1"/>
</dbReference>
<dbReference type="KEGG" id="cyp:PCC8801_1264"/>
<gene>
    <name evidence="4" type="ordered locus">PCC8801_1264</name>
</gene>
<dbReference type="eggNOG" id="COG2114">
    <property type="taxonomic scope" value="Bacteria"/>
</dbReference>
<feature type="domain" description="Guanylate cyclase" evidence="3">
    <location>
        <begin position="402"/>
        <end position="538"/>
    </location>
</feature>
<protein>
    <submittedName>
        <fullName evidence="4">Adenylate/guanylate cyclase with GAF sensor(S)</fullName>
    </submittedName>
</protein>
<dbReference type="InterPro" id="IPR001054">
    <property type="entry name" value="A/G_cyclase"/>
</dbReference>
<evidence type="ECO:0000313" key="4">
    <source>
        <dbReference type="EMBL" id="ACK65329.1"/>
    </source>
</evidence>
<dbReference type="PANTHER" id="PTHR43081:SF20">
    <property type="entry name" value="TWO-COMPONENT RESPONSE REGULATOR"/>
    <property type="match status" value="1"/>
</dbReference>
<dbReference type="InterPro" id="IPR050697">
    <property type="entry name" value="Adenylyl/Guanylyl_Cyclase_3/4"/>
</dbReference>
<dbReference type="EMBL" id="CP001287">
    <property type="protein sequence ID" value="ACK65329.1"/>
    <property type="molecule type" value="Genomic_DNA"/>
</dbReference>
<dbReference type="STRING" id="41431.PCC8801_1264"/>
<dbReference type="OrthoDB" id="414909at2"/>
<organism evidence="4 5">
    <name type="scientific">Rippkaea orientalis (strain PCC 8801 / RF-1)</name>
    <name type="common">Cyanothece sp. (strain PCC 8801)</name>
    <dbReference type="NCBI Taxonomy" id="41431"/>
    <lineage>
        <taxon>Bacteria</taxon>
        <taxon>Bacillati</taxon>
        <taxon>Cyanobacteriota</taxon>
        <taxon>Cyanophyceae</taxon>
        <taxon>Oscillatoriophycideae</taxon>
        <taxon>Chroococcales</taxon>
        <taxon>Aphanothecaceae</taxon>
        <taxon>Rippkaea</taxon>
        <taxon>Rippkaea orientalis</taxon>
    </lineage>
</organism>
<proteinExistence type="inferred from homology"/>
<evidence type="ECO:0000259" key="3">
    <source>
        <dbReference type="PROSITE" id="PS50125"/>
    </source>
</evidence>
<dbReference type="Proteomes" id="UP000008204">
    <property type="component" value="Chromosome"/>
</dbReference>
<comment type="similarity">
    <text evidence="1">Belongs to the adenylyl cyclase class-3 family.</text>
</comment>
<dbReference type="CDD" id="cd07302">
    <property type="entry name" value="CHD"/>
    <property type="match status" value="1"/>
</dbReference>
<dbReference type="Gene3D" id="3.30.70.1230">
    <property type="entry name" value="Nucleotide cyclase"/>
    <property type="match status" value="1"/>
</dbReference>
<dbReference type="InterPro" id="IPR029016">
    <property type="entry name" value="GAF-like_dom_sf"/>
</dbReference>
<dbReference type="GO" id="GO:0004016">
    <property type="term" value="F:adenylate cyclase activity"/>
    <property type="evidence" value="ECO:0007669"/>
    <property type="project" value="UniProtKB-ARBA"/>
</dbReference>
<dbReference type="SMART" id="SM00065">
    <property type="entry name" value="GAF"/>
    <property type="match status" value="2"/>
</dbReference>
<dbReference type="SUPFAM" id="SSF55781">
    <property type="entry name" value="GAF domain-like"/>
    <property type="match status" value="2"/>
</dbReference>
<dbReference type="SMART" id="SM00044">
    <property type="entry name" value="CYCc"/>
    <property type="match status" value="1"/>
</dbReference>
<dbReference type="AlphaFoldDB" id="B7K3I7"/>
<evidence type="ECO:0000259" key="2">
    <source>
        <dbReference type="PROSITE" id="PS50046"/>
    </source>
</evidence>
<accession>B7K3I7</accession>
<dbReference type="GO" id="GO:0006171">
    <property type="term" value="P:cAMP biosynthetic process"/>
    <property type="evidence" value="ECO:0007669"/>
    <property type="project" value="TreeGrafter"/>
</dbReference>
<dbReference type="InterPro" id="IPR029787">
    <property type="entry name" value="Nucleotide_cyclase"/>
</dbReference>
<feature type="domain" description="Phytochrome chromophore attachment site" evidence="2">
    <location>
        <begin position="119"/>
        <end position="160"/>
    </location>
</feature>
<dbReference type="eggNOG" id="COG2203">
    <property type="taxonomic scope" value="Bacteria"/>
</dbReference>
<dbReference type="HOGENOM" id="CLU_022416_0_0_3"/>